<accession>A0AA38U127</accession>
<protein>
    <recommendedName>
        <fullName evidence="4">DUF4371 domain-containing protein</fullName>
    </recommendedName>
</protein>
<dbReference type="Proteomes" id="UP001172457">
    <property type="component" value="Chromosome 1"/>
</dbReference>
<sequence length="376" mass="42075">MSISGGRDNGVGNVGSRSDKGDEGDFNIDRDIDVSLYQARIGHSMAKGKDLVGMECQKNLDKITPHPDMHHHRLRLRPATTIASGHRPLPPPPATDHRHRLRPPTTATASVHRPSPPPATDHHHKLRPPPPPPSPLPPAVATGQHHQRSPPLPATTVSGNYHHQLGMKKHKRFLAKRNLAFHGTNEILHVNNNGKFLGLLEMVEFDSIVQDHIQHNMHMYPRPHWVQTNPRQFLGRSLTAKACSPGSKPPYLQNASPRVKVAKYFSVILDCTIDISHEEQKSLILMIFGVALNSLCLDIDIVRGQGYDNDTNMKEKNQGVQKKLLDINHRAYYAFCVSHSLNLTLSELTNTHGKAKDFFFGIIQCIYTILANFTKR</sequence>
<name>A0AA38U127_9ASTR</name>
<dbReference type="EMBL" id="JARYMX010000001">
    <property type="protein sequence ID" value="KAJ9565211.1"/>
    <property type="molecule type" value="Genomic_DNA"/>
</dbReference>
<reference evidence="2" key="1">
    <citation type="submission" date="2023-03" db="EMBL/GenBank/DDBJ databases">
        <title>Chromosome-scale reference genome and RAD-based genetic map of yellow starthistle (Centaurea solstitialis) reveal putative structural variation and QTLs associated with invader traits.</title>
        <authorList>
            <person name="Reatini B."/>
            <person name="Cang F.A."/>
            <person name="Jiang Q."/>
            <person name="Mckibben M.T.W."/>
            <person name="Barker M.S."/>
            <person name="Rieseberg L.H."/>
            <person name="Dlugosch K.M."/>
        </authorList>
    </citation>
    <scope>NUCLEOTIDE SEQUENCE</scope>
    <source>
        <strain evidence="2">CAN-66</strain>
        <tissue evidence="2">Leaf</tissue>
    </source>
</reference>
<gene>
    <name evidence="2" type="ORF">OSB04_001177</name>
</gene>
<dbReference type="PANTHER" id="PTHR45749:SF35">
    <property type="entry name" value="AC-LIKE TRANSPOSASE-RELATED"/>
    <property type="match status" value="1"/>
</dbReference>
<feature type="region of interest" description="Disordered" evidence="1">
    <location>
        <begin position="80"/>
        <end position="159"/>
    </location>
</feature>
<evidence type="ECO:0000313" key="2">
    <source>
        <dbReference type="EMBL" id="KAJ9565211.1"/>
    </source>
</evidence>
<keyword evidence="3" id="KW-1185">Reference proteome</keyword>
<evidence type="ECO:0000313" key="3">
    <source>
        <dbReference type="Proteomes" id="UP001172457"/>
    </source>
</evidence>
<evidence type="ECO:0008006" key="4">
    <source>
        <dbReference type="Google" id="ProtNLM"/>
    </source>
</evidence>
<dbReference type="PANTHER" id="PTHR45749">
    <property type="match status" value="1"/>
</dbReference>
<proteinExistence type="predicted"/>
<feature type="region of interest" description="Disordered" evidence="1">
    <location>
        <begin position="1"/>
        <end position="27"/>
    </location>
</feature>
<evidence type="ECO:0000256" key="1">
    <source>
        <dbReference type="SAM" id="MobiDB-lite"/>
    </source>
</evidence>
<organism evidence="2 3">
    <name type="scientific">Centaurea solstitialis</name>
    <name type="common">yellow star-thistle</name>
    <dbReference type="NCBI Taxonomy" id="347529"/>
    <lineage>
        <taxon>Eukaryota</taxon>
        <taxon>Viridiplantae</taxon>
        <taxon>Streptophyta</taxon>
        <taxon>Embryophyta</taxon>
        <taxon>Tracheophyta</taxon>
        <taxon>Spermatophyta</taxon>
        <taxon>Magnoliopsida</taxon>
        <taxon>eudicotyledons</taxon>
        <taxon>Gunneridae</taxon>
        <taxon>Pentapetalae</taxon>
        <taxon>asterids</taxon>
        <taxon>campanulids</taxon>
        <taxon>Asterales</taxon>
        <taxon>Asteraceae</taxon>
        <taxon>Carduoideae</taxon>
        <taxon>Cardueae</taxon>
        <taxon>Centaureinae</taxon>
        <taxon>Centaurea</taxon>
    </lineage>
</organism>
<feature type="compositionally biased region" description="Basic and acidic residues" evidence="1">
    <location>
        <begin position="17"/>
        <end position="27"/>
    </location>
</feature>
<feature type="compositionally biased region" description="Pro residues" evidence="1">
    <location>
        <begin position="128"/>
        <end position="138"/>
    </location>
</feature>
<dbReference type="AlphaFoldDB" id="A0AA38U127"/>
<comment type="caution">
    <text evidence="2">The sequence shown here is derived from an EMBL/GenBank/DDBJ whole genome shotgun (WGS) entry which is preliminary data.</text>
</comment>